<evidence type="ECO:0000259" key="1">
    <source>
        <dbReference type="Pfam" id="PF17829"/>
    </source>
</evidence>
<dbReference type="EMBL" id="CP004846">
    <property type="protein sequence ID" value="AGP79055.1"/>
    <property type="molecule type" value="Genomic_DNA"/>
</dbReference>
<organism evidence="2 3">
    <name type="scientific">Alteromonas mediterranea 615</name>
    <dbReference type="NCBI Taxonomy" id="1300253"/>
    <lineage>
        <taxon>Bacteria</taxon>
        <taxon>Pseudomonadati</taxon>
        <taxon>Pseudomonadota</taxon>
        <taxon>Gammaproteobacteria</taxon>
        <taxon>Alteromonadales</taxon>
        <taxon>Alteromonadaceae</taxon>
        <taxon>Alteromonas/Salinimonas group</taxon>
        <taxon>Alteromonas</taxon>
    </lineage>
</organism>
<dbReference type="HOGENOM" id="CLU_134226_0_0_6"/>
<name>S5AGP9_9ALTE</name>
<dbReference type="Pfam" id="PF17829">
    <property type="entry name" value="GH115_C"/>
    <property type="match status" value="1"/>
</dbReference>
<accession>S5AGP9</accession>
<dbReference type="PATRIC" id="fig|1300253.3.peg.3503"/>
<dbReference type="BioCyc" id="AMAC1300253:G12YX-2688-MONOMER"/>
<feature type="domain" description="Gylcosyl hydrolase 115 C-terminal" evidence="1">
    <location>
        <begin position="2"/>
        <end position="136"/>
    </location>
</feature>
<dbReference type="Proteomes" id="UP000014909">
    <property type="component" value="Chromosome"/>
</dbReference>
<protein>
    <recommendedName>
        <fullName evidence="1">Gylcosyl hydrolase 115 C-terminal domain-containing protein</fullName>
    </recommendedName>
</protein>
<sequence>MSWITIPNYGRARSAVTVSPGNLAAQPLTQNSPHLSYTFTLFDDTDITLESYLAPTYNFKRGEGLKFAVAIDDEPPQTLNLHDVTGIWGERVSNHIAIEKSEHKGLLAGEHTLKVWLIDSGIVFQKFVIDTGGLKTPAIKSEGAFHSPVTNLGGVKPSYLGPPESRRLN</sequence>
<dbReference type="PANTHER" id="PTHR37842:SF2">
    <property type="entry name" value="GYLCOSYL HYDROLASE 115 C-TERMINAL DOMAIN-CONTAINING PROTEIN"/>
    <property type="match status" value="1"/>
</dbReference>
<evidence type="ECO:0000313" key="2">
    <source>
        <dbReference type="EMBL" id="AGP79055.1"/>
    </source>
</evidence>
<evidence type="ECO:0000313" key="3">
    <source>
        <dbReference type="Proteomes" id="UP000014909"/>
    </source>
</evidence>
<dbReference type="AlphaFoldDB" id="S5AGP9"/>
<reference evidence="2 3" key="1">
    <citation type="journal article" date="2013" name="Genome Biol. Evol.">
        <title>Genomic Diversity of "Deep Ecotype" Alteromonas macleodii Isolates: Evidence for Pan-Mediterranean Clonal Frames.</title>
        <authorList>
            <person name="Lopez-Perez M."/>
            <person name="Gonzaga A."/>
            <person name="Rodriguez-Valera F."/>
        </authorList>
    </citation>
    <scope>NUCLEOTIDE SEQUENCE [LARGE SCALE GENOMIC DNA]</scope>
    <source>
        <strain evidence="3">'English Channel 615'</strain>
    </source>
</reference>
<proteinExistence type="predicted"/>
<dbReference type="InterPro" id="IPR041437">
    <property type="entry name" value="GH115_C"/>
</dbReference>
<dbReference type="KEGG" id="amh:I633_16730"/>
<dbReference type="Gene3D" id="2.60.120.1620">
    <property type="match status" value="1"/>
</dbReference>
<dbReference type="PANTHER" id="PTHR37842">
    <property type="match status" value="1"/>
</dbReference>
<gene>
    <name evidence="2" type="ORF">I633_16730</name>
</gene>